<accession>A0ABS7DQD6</accession>
<organism evidence="3 4">
    <name type="scientific">Caproiciproducens faecalis</name>
    <dbReference type="NCBI Taxonomy" id="2820301"/>
    <lineage>
        <taxon>Bacteria</taxon>
        <taxon>Bacillati</taxon>
        <taxon>Bacillota</taxon>
        <taxon>Clostridia</taxon>
        <taxon>Eubacteriales</taxon>
        <taxon>Acutalibacteraceae</taxon>
        <taxon>Caproiciproducens</taxon>
    </lineage>
</organism>
<dbReference type="InterPro" id="IPR003607">
    <property type="entry name" value="HD/PDEase_dom"/>
</dbReference>
<keyword evidence="4" id="KW-1185">Reference proteome</keyword>
<evidence type="ECO:0000313" key="4">
    <source>
        <dbReference type="Proteomes" id="UP000719942"/>
    </source>
</evidence>
<dbReference type="Pfam" id="PF13286">
    <property type="entry name" value="HD_assoc"/>
    <property type="match status" value="1"/>
</dbReference>
<dbReference type="InterPro" id="IPR006261">
    <property type="entry name" value="dGTPase"/>
</dbReference>
<dbReference type="Pfam" id="PF01966">
    <property type="entry name" value="HD"/>
    <property type="match status" value="1"/>
</dbReference>
<evidence type="ECO:0000256" key="1">
    <source>
        <dbReference type="ARBA" id="ARBA00022801"/>
    </source>
</evidence>
<dbReference type="SMART" id="SM00471">
    <property type="entry name" value="HDc"/>
    <property type="match status" value="1"/>
</dbReference>
<gene>
    <name evidence="3" type="ORF">J5W02_11470</name>
</gene>
<dbReference type="EMBL" id="JAGFNZ010000004">
    <property type="protein sequence ID" value="MBW7573428.1"/>
    <property type="molecule type" value="Genomic_DNA"/>
</dbReference>
<dbReference type="NCBIfam" id="TIGR01353">
    <property type="entry name" value="dGTP_triPase"/>
    <property type="match status" value="1"/>
</dbReference>
<sequence>MTVSERTQWIEEQTLSPYAALSKNTLGRDVPEQECDLRTPYQRDRDKILHCKSFRRLKHKTQVFLSPEGDHYRTRLTHTLEVSQIARTIARALQLNEDLTEAISLGHDLGHTPFGHAGERALDELCPGGFRHYEQSVRIVEKLEKNGTGLNLTKEVRDGILCHTKGTEAMTLEGRLVRLADRIAYINHDMDDAERAGVLLESDIPADIKSVLGGRRTERIDTLVHSVVENSQDGQIKMDPKVQEAFDRLHSFMFESVYLNPYAKAEEKKVPNLIGTLYSYYLKRPEHFPQDMCLIVEQDGIERAACDYIAGMTDHFAIQLFQDIYVPKSWNI</sequence>
<dbReference type="NCBIfam" id="NF002327">
    <property type="entry name" value="PRK01286.1-2"/>
    <property type="match status" value="1"/>
</dbReference>
<feature type="domain" description="HD" evidence="2">
    <location>
        <begin position="75"/>
        <end position="186"/>
    </location>
</feature>
<name>A0ABS7DQD6_9FIRM</name>
<evidence type="ECO:0000259" key="2">
    <source>
        <dbReference type="PROSITE" id="PS51831"/>
    </source>
</evidence>
<dbReference type="InterPro" id="IPR026875">
    <property type="entry name" value="PHydrolase_assoc_dom"/>
</dbReference>
<comment type="caution">
    <text evidence="3">The sequence shown here is derived from an EMBL/GenBank/DDBJ whole genome shotgun (WGS) entry which is preliminary data.</text>
</comment>
<dbReference type="InterPro" id="IPR006674">
    <property type="entry name" value="HD_domain"/>
</dbReference>
<dbReference type="Proteomes" id="UP000719942">
    <property type="component" value="Unassembled WGS sequence"/>
</dbReference>
<evidence type="ECO:0000313" key="3">
    <source>
        <dbReference type="EMBL" id="MBW7573428.1"/>
    </source>
</evidence>
<dbReference type="RefSeq" id="WP_219965826.1">
    <property type="nucleotide sequence ID" value="NZ_JAGFNZ010000004.1"/>
</dbReference>
<keyword evidence="1" id="KW-0378">Hydrolase</keyword>
<reference evidence="3 4" key="1">
    <citation type="submission" date="2021-03" db="EMBL/GenBank/DDBJ databases">
        <title>Caproiciproducens sp. nov. isolated from feces of cow.</title>
        <authorList>
            <person name="Choi J.-Y."/>
        </authorList>
    </citation>
    <scope>NUCLEOTIDE SEQUENCE [LARGE SCALE GENOMIC DNA]</scope>
    <source>
        <strain evidence="3 4">AGMB10547</strain>
    </source>
</reference>
<dbReference type="PANTHER" id="PTHR35795">
    <property type="entry name" value="SLR1885 PROTEIN"/>
    <property type="match status" value="1"/>
</dbReference>
<dbReference type="SUPFAM" id="SSF109604">
    <property type="entry name" value="HD-domain/PDEase-like"/>
    <property type="match status" value="1"/>
</dbReference>
<proteinExistence type="predicted"/>
<dbReference type="InterPro" id="IPR051094">
    <property type="entry name" value="Diverse_Catalytic_Enzymes"/>
</dbReference>
<protein>
    <submittedName>
        <fullName evidence="3">Deoxyguanosinetriphosphate triphosphohydrolase</fullName>
    </submittedName>
</protein>
<dbReference type="CDD" id="cd00077">
    <property type="entry name" value="HDc"/>
    <property type="match status" value="1"/>
</dbReference>
<dbReference type="PROSITE" id="PS51831">
    <property type="entry name" value="HD"/>
    <property type="match status" value="1"/>
</dbReference>
<dbReference type="Gene3D" id="1.10.3210.10">
    <property type="entry name" value="Hypothetical protein af1432"/>
    <property type="match status" value="1"/>
</dbReference>
<dbReference type="PANTHER" id="PTHR35795:SF1">
    <property type="entry name" value="BIS(5'-NUCLEOSYL)-TETRAPHOSPHATASE, SYMMETRICAL"/>
    <property type="match status" value="1"/>
</dbReference>